<dbReference type="EMBL" id="CP144700">
    <property type="protein sequence ID" value="WVZ23283.1"/>
    <property type="molecule type" value="Genomic_DNA"/>
</dbReference>
<sequence length="212" mass="25346">MDQSWIHQLRISEEFERGISEFKLYVKERTKPVNGAYFCPCVSYLNQAYEDLDNIRDHLFIYGIMRSYTVWTWHGEVLLYKPTNLRGLDYVEEWKSDHLDEMVRDVGAENFGRAHLYDSLNNNSKQELYPRCINFTRLSAILKLFCLKARNGWTDKSFMELLELLKEMLPENIMLPIRNYDAKKILCLMGLEYKRYMHVPMIVYCIKISMLQ</sequence>
<organism evidence="2 3">
    <name type="scientific">Vigna mungo</name>
    <name type="common">Black gram</name>
    <name type="synonym">Phaseolus mungo</name>
    <dbReference type="NCBI Taxonomy" id="3915"/>
    <lineage>
        <taxon>Eukaryota</taxon>
        <taxon>Viridiplantae</taxon>
        <taxon>Streptophyta</taxon>
        <taxon>Embryophyta</taxon>
        <taxon>Tracheophyta</taxon>
        <taxon>Spermatophyta</taxon>
        <taxon>Magnoliopsida</taxon>
        <taxon>eudicotyledons</taxon>
        <taxon>Gunneridae</taxon>
        <taxon>Pentapetalae</taxon>
        <taxon>rosids</taxon>
        <taxon>fabids</taxon>
        <taxon>Fabales</taxon>
        <taxon>Fabaceae</taxon>
        <taxon>Papilionoideae</taxon>
        <taxon>50 kb inversion clade</taxon>
        <taxon>NPAAA clade</taxon>
        <taxon>indigoferoid/millettioid clade</taxon>
        <taxon>Phaseoleae</taxon>
        <taxon>Vigna</taxon>
    </lineage>
</organism>
<name>A0AAQ3SBA6_VIGMU</name>
<evidence type="ECO:0000313" key="3">
    <source>
        <dbReference type="Proteomes" id="UP001374535"/>
    </source>
</evidence>
<gene>
    <name evidence="2" type="ORF">V8G54_001827</name>
</gene>
<protein>
    <recommendedName>
        <fullName evidence="1">Transposase-associated domain-containing protein</fullName>
    </recommendedName>
</protein>
<keyword evidence="3" id="KW-1185">Reference proteome</keyword>
<accession>A0AAQ3SBA6</accession>
<dbReference type="AlphaFoldDB" id="A0AAQ3SBA6"/>
<dbReference type="Proteomes" id="UP001374535">
    <property type="component" value="Chromosome 1"/>
</dbReference>
<dbReference type="PANTHER" id="PTHR10775">
    <property type="entry name" value="OS08G0208400 PROTEIN"/>
    <property type="match status" value="1"/>
</dbReference>
<proteinExistence type="predicted"/>
<dbReference type="InterPro" id="IPR029480">
    <property type="entry name" value="Transpos_assoc"/>
</dbReference>
<dbReference type="PANTHER" id="PTHR10775:SF182">
    <property type="entry name" value="TRANSPOSON, EN_SPM-LIKE, TRANSPOSASE-ASSOCIATED DOMAIN PROTEIN-RELATED"/>
    <property type="match status" value="1"/>
</dbReference>
<feature type="domain" description="Transposase-associated" evidence="1">
    <location>
        <begin position="4"/>
        <end position="76"/>
    </location>
</feature>
<evidence type="ECO:0000313" key="2">
    <source>
        <dbReference type="EMBL" id="WVZ23283.1"/>
    </source>
</evidence>
<reference evidence="2 3" key="1">
    <citation type="journal article" date="2023" name="Life. Sci Alliance">
        <title>Evolutionary insights into 3D genome organization and epigenetic landscape of Vigna mungo.</title>
        <authorList>
            <person name="Junaid A."/>
            <person name="Singh B."/>
            <person name="Bhatia S."/>
        </authorList>
    </citation>
    <scope>NUCLEOTIDE SEQUENCE [LARGE SCALE GENOMIC DNA]</scope>
    <source>
        <strain evidence="2">Urdbean</strain>
    </source>
</reference>
<dbReference type="Pfam" id="PF13963">
    <property type="entry name" value="Transpos_assoc"/>
    <property type="match status" value="1"/>
</dbReference>
<evidence type="ECO:0000259" key="1">
    <source>
        <dbReference type="Pfam" id="PF13963"/>
    </source>
</evidence>